<dbReference type="Proteomes" id="UP000053647">
    <property type="component" value="Unassembled WGS sequence"/>
</dbReference>
<evidence type="ECO:0000313" key="2">
    <source>
        <dbReference type="EMBL" id="KIJ14630.1"/>
    </source>
</evidence>
<dbReference type="CDD" id="cd00882">
    <property type="entry name" value="Ras_like_GTPase"/>
    <property type="match status" value="1"/>
</dbReference>
<dbReference type="HOGENOM" id="CLU_1475604_0_0_1"/>
<dbReference type="Pfam" id="PF01926">
    <property type="entry name" value="MMR_HSR1"/>
    <property type="match status" value="1"/>
</dbReference>
<evidence type="ECO:0000313" key="3">
    <source>
        <dbReference type="Proteomes" id="UP000053647"/>
    </source>
</evidence>
<dbReference type="AlphaFoldDB" id="A0A0C9TG58"/>
<protein>
    <recommendedName>
        <fullName evidence="1">G domain-containing protein</fullName>
    </recommendedName>
</protein>
<proteinExistence type="predicted"/>
<sequence>MVLNIFGRKKSSPVIVVCGHTGAGVSSIVNSIVGSNVAKVAPSRAGASTTIKAVHYPASFSGRNFEVYDMPGFDSLDVKGRDAIFPPSPNLVIICTQDNARKAKVTANHVKQHRRYDSVPVILVSLQHDQDQPQPQGNWWATTGNAAFGVMPNVRAREVVTMTGMDTTRTHLRTLISQNCTSP</sequence>
<evidence type="ECO:0000259" key="1">
    <source>
        <dbReference type="Pfam" id="PF01926"/>
    </source>
</evidence>
<dbReference type="GO" id="GO:0005525">
    <property type="term" value="F:GTP binding"/>
    <property type="evidence" value="ECO:0007669"/>
    <property type="project" value="InterPro"/>
</dbReference>
<dbReference type="Gene3D" id="3.40.50.300">
    <property type="entry name" value="P-loop containing nucleotide triphosphate hydrolases"/>
    <property type="match status" value="1"/>
</dbReference>
<dbReference type="InterPro" id="IPR027417">
    <property type="entry name" value="P-loop_NTPase"/>
</dbReference>
<keyword evidence="3" id="KW-1185">Reference proteome</keyword>
<dbReference type="EMBL" id="KN819341">
    <property type="protein sequence ID" value="KIJ14630.1"/>
    <property type="molecule type" value="Genomic_DNA"/>
</dbReference>
<accession>A0A0C9TG58</accession>
<organism evidence="2 3">
    <name type="scientific">Paxillus involutus ATCC 200175</name>
    <dbReference type="NCBI Taxonomy" id="664439"/>
    <lineage>
        <taxon>Eukaryota</taxon>
        <taxon>Fungi</taxon>
        <taxon>Dikarya</taxon>
        <taxon>Basidiomycota</taxon>
        <taxon>Agaricomycotina</taxon>
        <taxon>Agaricomycetes</taxon>
        <taxon>Agaricomycetidae</taxon>
        <taxon>Boletales</taxon>
        <taxon>Paxilineae</taxon>
        <taxon>Paxillaceae</taxon>
        <taxon>Paxillus</taxon>
    </lineage>
</organism>
<gene>
    <name evidence="2" type="ORF">PAXINDRAFT_12465</name>
</gene>
<reference evidence="3" key="2">
    <citation type="submission" date="2015-01" db="EMBL/GenBank/DDBJ databases">
        <title>Evolutionary Origins and Diversification of the Mycorrhizal Mutualists.</title>
        <authorList>
            <consortium name="DOE Joint Genome Institute"/>
            <consortium name="Mycorrhizal Genomics Consortium"/>
            <person name="Kohler A."/>
            <person name="Kuo A."/>
            <person name="Nagy L.G."/>
            <person name="Floudas D."/>
            <person name="Copeland A."/>
            <person name="Barry K.W."/>
            <person name="Cichocki N."/>
            <person name="Veneault-Fourrey C."/>
            <person name="LaButti K."/>
            <person name="Lindquist E.A."/>
            <person name="Lipzen A."/>
            <person name="Lundell T."/>
            <person name="Morin E."/>
            <person name="Murat C."/>
            <person name="Riley R."/>
            <person name="Ohm R."/>
            <person name="Sun H."/>
            <person name="Tunlid A."/>
            <person name="Henrissat B."/>
            <person name="Grigoriev I.V."/>
            <person name="Hibbett D.S."/>
            <person name="Martin F."/>
        </authorList>
    </citation>
    <scope>NUCLEOTIDE SEQUENCE [LARGE SCALE GENOMIC DNA]</scope>
    <source>
        <strain evidence="3">ATCC 200175</strain>
    </source>
</reference>
<dbReference type="InterPro" id="IPR006073">
    <property type="entry name" value="GTP-bd"/>
</dbReference>
<reference evidence="2 3" key="1">
    <citation type="submission" date="2014-06" db="EMBL/GenBank/DDBJ databases">
        <authorList>
            <consortium name="DOE Joint Genome Institute"/>
            <person name="Kuo A."/>
            <person name="Kohler A."/>
            <person name="Nagy L.G."/>
            <person name="Floudas D."/>
            <person name="Copeland A."/>
            <person name="Barry K.W."/>
            <person name="Cichocki N."/>
            <person name="Veneault-Fourrey C."/>
            <person name="LaButti K."/>
            <person name="Lindquist E.A."/>
            <person name="Lipzen A."/>
            <person name="Lundell T."/>
            <person name="Morin E."/>
            <person name="Murat C."/>
            <person name="Sun H."/>
            <person name="Tunlid A."/>
            <person name="Henrissat B."/>
            <person name="Grigoriev I.V."/>
            <person name="Hibbett D.S."/>
            <person name="Martin F."/>
            <person name="Nordberg H.P."/>
            <person name="Cantor M.N."/>
            <person name="Hua S.X."/>
        </authorList>
    </citation>
    <scope>NUCLEOTIDE SEQUENCE [LARGE SCALE GENOMIC DNA]</scope>
    <source>
        <strain evidence="2 3">ATCC 200175</strain>
    </source>
</reference>
<feature type="domain" description="G" evidence="1">
    <location>
        <begin position="15"/>
        <end position="119"/>
    </location>
</feature>
<dbReference type="SUPFAM" id="SSF52540">
    <property type="entry name" value="P-loop containing nucleoside triphosphate hydrolases"/>
    <property type="match status" value="1"/>
</dbReference>
<dbReference type="OrthoDB" id="2656609at2759"/>
<name>A0A0C9TG58_PAXIN</name>